<sequence length="100" mass="11268">MPKFVTVQNYEVAEAGWRIRFQTAKKEYGGDGSNHFLSVSSNGQSSAKFSAVAQTILLDKGDVSRKREFMSIKDGAWESVLFNGDADFNYVRFNITFVQE</sequence>
<protein>
    <submittedName>
        <fullName evidence="1">Oidioi.mRNA.OKI2018_I69.chr1.g684.t1.cds</fullName>
    </submittedName>
</protein>
<evidence type="ECO:0000313" key="2">
    <source>
        <dbReference type="Proteomes" id="UP001158576"/>
    </source>
</evidence>
<accession>A0ABN7SQS3</accession>
<dbReference type="Proteomes" id="UP001158576">
    <property type="component" value="Chromosome 1"/>
</dbReference>
<organism evidence="1 2">
    <name type="scientific">Oikopleura dioica</name>
    <name type="common">Tunicate</name>
    <dbReference type="NCBI Taxonomy" id="34765"/>
    <lineage>
        <taxon>Eukaryota</taxon>
        <taxon>Metazoa</taxon>
        <taxon>Chordata</taxon>
        <taxon>Tunicata</taxon>
        <taxon>Appendicularia</taxon>
        <taxon>Copelata</taxon>
        <taxon>Oikopleuridae</taxon>
        <taxon>Oikopleura</taxon>
    </lineage>
</organism>
<reference evidence="1 2" key="1">
    <citation type="submission" date="2021-04" db="EMBL/GenBank/DDBJ databases">
        <authorList>
            <person name="Bliznina A."/>
        </authorList>
    </citation>
    <scope>NUCLEOTIDE SEQUENCE [LARGE SCALE GENOMIC DNA]</scope>
</reference>
<keyword evidence="2" id="KW-1185">Reference proteome</keyword>
<gene>
    <name evidence="1" type="ORF">OKIOD_LOCUS9449</name>
</gene>
<dbReference type="EMBL" id="OU015566">
    <property type="protein sequence ID" value="CAG5103250.1"/>
    <property type="molecule type" value="Genomic_DNA"/>
</dbReference>
<proteinExistence type="predicted"/>
<evidence type="ECO:0000313" key="1">
    <source>
        <dbReference type="EMBL" id="CAG5103250.1"/>
    </source>
</evidence>
<name>A0ABN7SQS3_OIKDI</name>